<dbReference type="HAMAP" id="MF_01966">
    <property type="entry name" value="NADHX_epimerase"/>
    <property type="match status" value="1"/>
</dbReference>
<keyword evidence="9 10" id="KW-0413">Isomerase</keyword>
<evidence type="ECO:0000256" key="7">
    <source>
        <dbReference type="ARBA" id="ARBA00022958"/>
    </source>
</evidence>
<keyword evidence="13" id="KW-1185">Reference proteome</keyword>
<feature type="binding site" evidence="10">
    <location>
        <position position="163"/>
    </location>
    <ligand>
        <name>(6S)-NADPHX</name>
        <dbReference type="ChEBI" id="CHEBI:64076"/>
    </ligand>
</feature>
<sequence length="239" mass="26223">MSLRVLGAKAAASLDKELMSTQGFSLDQLMELAGLSVAQAVYKTYPPKSYKKVLILSGPGNNGGDGLVAARHLKLMGYHPSVFYFIKSAKFEKLEIQLHSFGIPLYLSTDSQDVVGDIKRLVMSHDSIIDALFGFSFRPPLRDPYNQVIKGLIASGKPVISVDMPTGWDVDEGPRAAAIPQDEVLEPSVLVSLTAPKPASVYFKGKYHYLGGRFISEAIAQKYNFDVPQYPDLDQVVRL</sequence>
<comment type="similarity">
    <text evidence="10">Belongs to the NnrE/AIBP family.</text>
</comment>
<keyword evidence="5 10" id="KW-0547">Nucleotide-binding</keyword>
<proteinExistence type="inferred from homology"/>
<reference evidence="12 13" key="1">
    <citation type="journal article" date="2023" name="Elife">
        <title>Identification of key yeast species and microbe-microbe interactions impacting larval growth of Drosophila in the wild.</title>
        <authorList>
            <person name="Mure A."/>
            <person name="Sugiura Y."/>
            <person name="Maeda R."/>
            <person name="Honda K."/>
            <person name="Sakurai N."/>
            <person name="Takahashi Y."/>
            <person name="Watada M."/>
            <person name="Katoh T."/>
            <person name="Gotoh A."/>
            <person name="Gotoh Y."/>
            <person name="Taniguchi I."/>
            <person name="Nakamura K."/>
            <person name="Hayashi T."/>
            <person name="Katayama T."/>
            <person name="Uemura T."/>
            <person name="Hattori Y."/>
        </authorList>
    </citation>
    <scope>NUCLEOTIDE SEQUENCE [LARGE SCALE GENOMIC DNA]</scope>
    <source>
        <strain evidence="12 13">SC-9</strain>
    </source>
</reference>
<dbReference type="SUPFAM" id="SSF64153">
    <property type="entry name" value="YjeF N-terminal domain-like"/>
    <property type="match status" value="1"/>
</dbReference>
<feature type="binding site" evidence="10">
    <location>
        <position position="62"/>
    </location>
    <ligand>
        <name>K(+)</name>
        <dbReference type="ChEBI" id="CHEBI:29103"/>
    </ligand>
</feature>
<comment type="function">
    <text evidence="10">Catalyzes the epimerization of the S- and R-forms of NAD(P)HX, a damaged form of NAD(P)H that is a result of enzymatic or heat-dependent hydration. This is a prerequisite for the S-specific NAD(P)H-hydrate dehydratase to allow the repair of both epimers of NAD(P)HX.</text>
</comment>
<dbReference type="GeneID" id="90076334"/>
<comment type="caution">
    <text evidence="12">The sequence shown here is derived from an EMBL/GenBank/DDBJ whole genome shotgun (WGS) entry which is preliminary data.</text>
</comment>
<feature type="binding site" evidence="10">
    <location>
        <begin position="134"/>
        <end position="140"/>
    </location>
    <ligand>
        <name>(6S)-NADPHX</name>
        <dbReference type="ChEBI" id="CHEBI:64076"/>
    </ligand>
</feature>
<dbReference type="InterPro" id="IPR032976">
    <property type="entry name" value="YJEFN_prot_NAXE-like"/>
</dbReference>
<comment type="catalytic activity">
    <reaction evidence="1 10">
        <text>(6R)-NADHX = (6S)-NADHX</text>
        <dbReference type="Rhea" id="RHEA:32215"/>
        <dbReference type="ChEBI" id="CHEBI:64074"/>
        <dbReference type="ChEBI" id="CHEBI:64075"/>
        <dbReference type="EC" id="5.1.99.6"/>
    </reaction>
</comment>
<dbReference type="InterPro" id="IPR036652">
    <property type="entry name" value="YjeF_N_dom_sf"/>
</dbReference>
<evidence type="ECO:0000256" key="1">
    <source>
        <dbReference type="ARBA" id="ARBA00000013"/>
    </source>
</evidence>
<evidence type="ECO:0000256" key="9">
    <source>
        <dbReference type="ARBA" id="ARBA00023235"/>
    </source>
</evidence>
<dbReference type="InterPro" id="IPR004443">
    <property type="entry name" value="YjeF_N_dom"/>
</dbReference>
<evidence type="ECO:0000256" key="3">
    <source>
        <dbReference type="ARBA" id="ARBA00012228"/>
    </source>
</evidence>
<evidence type="ECO:0000313" key="13">
    <source>
        <dbReference type="Proteomes" id="UP001360560"/>
    </source>
</evidence>
<accession>A0AAV5QVX7</accession>
<dbReference type="GO" id="GO:0046872">
    <property type="term" value="F:metal ion binding"/>
    <property type="evidence" value="ECO:0007669"/>
    <property type="project" value="UniProtKB-KW"/>
</dbReference>
<dbReference type="GO" id="GO:0052856">
    <property type="term" value="F:NAD(P)HX epimerase activity"/>
    <property type="evidence" value="ECO:0007669"/>
    <property type="project" value="UniProtKB-UniRule"/>
</dbReference>
<dbReference type="RefSeq" id="XP_064855341.1">
    <property type="nucleotide sequence ID" value="XM_064999269.1"/>
</dbReference>
<dbReference type="Gene3D" id="3.40.50.10260">
    <property type="entry name" value="YjeF N-terminal domain"/>
    <property type="match status" value="1"/>
</dbReference>
<protein>
    <recommendedName>
        <fullName evidence="3 10">NAD(P)H-hydrate epimerase</fullName>
        <ecNumber evidence="3 10">5.1.99.6</ecNumber>
    </recommendedName>
    <alternativeName>
        <fullName evidence="10">NAD(P)HX epimerase</fullName>
    </alternativeName>
</protein>
<evidence type="ECO:0000256" key="6">
    <source>
        <dbReference type="ARBA" id="ARBA00022857"/>
    </source>
</evidence>
<evidence type="ECO:0000256" key="10">
    <source>
        <dbReference type="HAMAP-Rule" id="MF_03159"/>
    </source>
</evidence>
<dbReference type="NCBIfam" id="TIGR00197">
    <property type="entry name" value="yjeF_nterm"/>
    <property type="match status" value="1"/>
</dbReference>
<keyword evidence="8 10" id="KW-0520">NAD</keyword>
<comment type="catalytic activity">
    <reaction evidence="2 10">
        <text>(6R)-NADPHX = (6S)-NADPHX</text>
        <dbReference type="Rhea" id="RHEA:32227"/>
        <dbReference type="ChEBI" id="CHEBI:64076"/>
        <dbReference type="ChEBI" id="CHEBI:64077"/>
        <dbReference type="EC" id="5.1.99.6"/>
    </reaction>
</comment>
<feature type="domain" description="YjeF N-terminal" evidence="11">
    <location>
        <begin position="11"/>
        <end position="227"/>
    </location>
</feature>
<evidence type="ECO:0000259" key="11">
    <source>
        <dbReference type="PROSITE" id="PS51385"/>
    </source>
</evidence>
<dbReference type="PANTHER" id="PTHR13232">
    <property type="entry name" value="NAD(P)H-HYDRATE EPIMERASE"/>
    <property type="match status" value="1"/>
</dbReference>
<evidence type="ECO:0000313" key="12">
    <source>
        <dbReference type="EMBL" id="GMM38345.1"/>
    </source>
</evidence>
<keyword evidence="7 10" id="KW-0630">Potassium</keyword>
<dbReference type="AlphaFoldDB" id="A0AAV5QVX7"/>
<feature type="binding site" evidence="10">
    <location>
        <position position="166"/>
    </location>
    <ligand>
        <name>K(+)</name>
        <dbReference type="ChEBI" id="CHEBI:29103"/>
    </ligand>
</feature>
<dbReference type="GO" id="GO:0005739">
    <property type="term" value="C:mitochondrion"/>
    <property type="evidence" value="ECO:0007669"/>
    <property type="project" value="UniProtKB-SubCell"/>
</dbReference>
<keyword evidence="10" id="KW-0963">Cytoplasm</keyword>
<evidence type="ECO:0000256" key="5">
    <source>
        <dbReference type="ARBA" id="ARBA00022741"/>
    </source>
</evidence>
<gene>
    <name evidence="12" type="ORF">DASC09_056840</name>
</gene>
<dbReference type="PANTHER" id="PTHR13232:SF10">
    <property type="entry name" value="NAD(P)H-HYDRATE EPIMERASE"/>
    <property type="match status" value="1"/>
</dbReference>
<comment type="subcellular location">
    <subcellularLocation>
        <location evidence="10">Cytoplasm</location>
    </subcellularLocation>
    <subcellularLocation>
        <location evidence="10">Mitochondrion</location>
    </subcellularLocation>
</comment>
<dbReference type="EC" id="5.1.99.6" evidence="3 10"/>
<keyword evidence="6" id="KW-0521">NADP</keyword>
<keyword evidence="10" id="KW-0496">Mitochondrion</keyword>
<comment type="cofactor">
    <cofactor evidence="10">
        <name>K(+)</name>
        <dbReference type="ChEBI" id="CHEBI:29103"/>
    </cofactor>
    <text evidence="10">Binds 1 potassium ion per subunit.</text>
</comment>
<evidence type="ECO:0000256" key="4">
    <source>
        <dbReference type="ARBA" id="ARBA00022723"/>
    </source>
</evidence>
<dbReference type="Pfam" id="PF03853">
    <property type="entry name" value="YjeF_N"/>
    <property type="match status" value="1"/>
</dbReference>
<feature type="binding site" evidence="10">
    <location>
        <position position="130"/>
    </location>
    <ligand>
        <name>K(+)</name>
        <dbReference type="ChEBI" id="CHEBI:29103"/>
    </ligand>
</feature>
<dbReference type="PROSITE" id="PS51385">
    <property type="entry name" value="YJEF_N"/>
    <property type="match status" value="1"/>
</dbReference>
<evidence type="ECO:0000256" key="8">
    <source>
        <dbReference type="ARBA" id="ARBA00023027"/>
    </source>
</evidence>
<dbReference type="EMBL" id="BTFZ01000019">
    <property type="protein sequence ID" value="GMM38345.1"/>
    <property type="molecule type" value="Genomic_DNA"/>
</dbReference>
<name>A0AAV5QVX7_9ASCO</name>
<feature type="binding site" evidence="10">
    <location>
        <begin position="61"/>
        <end position="65"/>
    </location>
    <ligand>
        <name>(6S)-NADPHX</name>
        <dbReference type="ChEBI" id="CHEBI:64076"/>
    </ligand>
</feature>
<organism evidence="12 13">
    <name type="scientific">Saccharomycopsis crataegensis</name>
    <dbReference type="NCBI Taxonomy" id="43959"/>
    <lineage>
        <taxon>Eukaryota</taxon>
        <taxon>Fungi</taxon>
        <taxon>Dikarya</taxon>
        <taxon>Ascomycota</taxon>
        <taxon>Saccharomycotina</taxon>
        <taxon>Saccharomycetes</taxon>
        <taxon>Saccharomycopsidaceae</taxon>
        <taxon>Saccharomycopsis</taxon>
    </lineage>
</organism>
<dbReference type="GO" id="GO:0000166">
    <property type="term" value="F:nucleotide binding"/>
    <property type="evidence" value="ECO:0007669"/>
    <property type="project" value="UniProtKB-KW"/>
</dbReference>
<keyword evidence="4 10" id="KW-0479">Metal-binding</keyword>
<feature type="binding site" evidence="10">
    <location>
        <position position="145"/>
    </location>
    <ligand>
        <name>(6S)-NADPHX</name>
        <dbReference type="ChEBI" id="CHEBI:64076"/>
    </ligand>
</feature>
<evidence type="ECO:0000256" key="2">
    <source>
        <dbReference type="ARBA" id="ARBA00000909"/>
    </source>
</evidence>
<dbReference type="Proteomes" id="UP001360560">
    <property type="component" value="Unassembled WGS sequence"/>
</dbReference>